<organism evidence="2 3">
    <name type="scientific">Sphagnum jensenii</name>
    <dbReference type="NCBI Taxonomy" id="128206"/>
    <lineage>
        <taxon>Eukaryota</taxon>
        <taxon>Viridiplantae</taxon>
        <taxon>Streptophyta</taxon>
        <taxon>Embryophyta</taxon>
        <taxon>Bryophyta</taxon>
        <taxon>Sphagnophytina</taxon>
        <taxon>Sphagnopsida</taxon>
        <taxon>Sphagnales</taxon>
        <taxon>Sphagnaceae</taxon>
        <taxon>Sphagnum</taxon>
    </lineage>
</organism>
<name>A0ABP0V5S5_9BRYO</name>
<reference evidence="2" key="1">
    <citation type="submission" date="2024-02" db="EMBL/GenBank/DDBJ databases">
        <authorList>
            <consortium name="ELIXIR-Norway"/>
            <consortium name="Elixir Norway"/>
        </authorList>
    </citation>
    <scope>NUCLEOTIDE SEQUENCE</scope>
</reference>
<accession>A0ABP0V5S5</accession>
<dbReference type="Gene3D" id="3.50.50.60">
    <property type="entry name" value="FAD/NAD(P)-binding domain"/>
    <property type="match status" value="1"/>
</dbReference>
<proteinExistence type="predicted"/>
<evidence type="ECO:0000313" key="2">
    <source>
        <dbReference type="EMBL" id="CAK9249728.1"/>
    </source>
</evidence>
<evidence type="ECO:0000313" key="3">
    <source>
        <dbReference type="Proteomes" id="UP001497444"/>
    </source>
</evidence>
<dbReference type="SUPFAM" id="SSF51905">
    <property type="entry name" value="FAD/NAD(P)-binding domain"/>
    <property type="match status" value="1"/>
</dbReference>
<protein>
    <recommendedName>
        <fullName evidence="4">FAD/NAD(P)-binding domain-containing protein</fullName>
    </recommendedName>
</protein>
<feature type="region of interest" description="Disordered" evidence="1">
    <location>
        <begin position="159"/>
        <end position="184"/>
    </location>
</feature>
<evidence type="ECO:0000256" key="1">
    <source>
        <dbReference type="SAM" id="MobiDB-lite"/>
    </source>
</evidence>
<comment type="caution">
    <text evidence="2">The sequence shown here is derived from an EMBL/GenBank/DDBJ whole genome shotgun (WGS) entry which is preliminary data.</text>
</comment>
<dbReference type="Proteomes" id="UP001497444">
    <property type="component" value="Unassembled WGS sequence"/>
</dbReference>
<gene>
    <name evidence="2" type="ORF">CSSPJE1EN1_LOCUS25106</name>
</gene>
<keyword evidence="3" id="KW-1185">Reference proteome</keyword>
<evidence type="ECO:0008006" key="4">
    <source>
        <dbReference type="Google" id="ProtNLM"/>
    </source>
</evidence>
<sequence length="184" mass="20376">MALYAQRRSSWRRVRRRCGCRRPGRRSSEEEGIRRWKRPLSFVALRTQSLSFIGATASGPPKCGELFAVLKMLIYSPAKVMLQRARTHPKIRLLLNTTVVSWLGKSHLLSGALLRTNGSEDYVVVLDESGYVRLTNHSMTSTPGVFACGDCADRRYKPSARDAGHAGRGTPGRTVAPARTHPAA</sequence>
<dbReference type="EMBL" id="CAXAQS010000034">
    <property type="protein sequence ID" value="CAK9249728.1"/>
    <property type="molecule type" value="Genomic_DNA"/>
</dbReference>
<dbReference type="InterPro" id="IPR036188">
    <property type="entry name" value="FAD/NAD-bd_sf"/>
</dbReference>